<dbReference type="Pfam" id="PF01266">
    <property type="entry name" value="DAO"/>
    <property type="match status" value="1"/>
</dbReference>
<organism evidence="3 4">
    <name type="scientific">Alkalimonas delamerensis</name>
    <dbReference type="NCBI Taxonomy" id="265981"/>
    <lineage>
        <taxon>Bacteria</taxon>
        <taxon>Pseudomonadati</taxon>
        <taxon>Pseudomonadota</taxon>
        <taxon>Gammaproteobacteria</taxon>
        <taxon>Alkalimonas</taxon>
    </lineage>
</organism>
<dbReference type="RefSeq" id="WP_305943918.1">
    <property type="nucleotide sequence ID" value="NZ_JAUZVY010000001.1"/>
</dbReference>
<dbReference type="GO" id="GO:0016491">
    <property type="term" value="F:oxidoreductase activity"/>
    <property type="evidence" value="ECO:0007669"/>
    <property type="project" value="UniProtKB-KW"/>
</dbReference>
<dbReference type="InterPro" id="IPR006076">
    <property type="entry name" value="FAD-dep_OxRdtase"/>
</dbReference>
<keyword evidence="4" id="KW-1185">Reference proteome</keyword>
<proteinExistence type="predicted"/>
<protein>
    <submittedName>
        <fullName evidence="3">FAD-binding oxidoreductase</fullName>
        <ecNumber evidence="3">1.-.-.-</ecNumber>
    </submittedName>
</protein>
<accession>A0ABT9GL61</accession>
<dbReference type="Proteomes" id="UP001236258">
    <property type="component" value="Unassembled WGS sequence"/>
</dbReference>
<evidence type="ECO:0000313" key="3">
    <source>
        <dbReference type="EMBL" id="MDP4527702.1"/>
    </source>
</evidence>
<gene>
    <name evidence="3" type="ORF">Q3O59_01490</name>
</gene>
<dbReference type="SUPFAM" id="SSF51905">
    <property type="entry name" value="FAD/NAD(P)-binding domain"/>
    <property type="match status" value="1"/>
</dbReference>
<dbReference type="PANTHER" id="PTHR13847">
    <property type="entry name" value="SARCOSINE DEHYDROGENASE-RELATED"/>
    <property type="match status" value="1"/>
</dbReference>
<sequence length="449" mass="49591">MYDPLLDKTPGCNVPYPTSYWAGQQQAGPGYPALQHDCTADVVVIGAGYTGLNAARVLAERFSQQVVVLEAHQPGWGCSGRNAGFVLKGSGRLGAVQLTERFGLKTAQACYREYRLAFEQVAALCQQGAIACQAQPPGYYKLAHQPRFLAVFEQQQQLLNQHFGERLQCLSQAELQQEHLADQQACGALLDPDCFGVNPLQLALGYSQLAEQAGATLYGGSPVLGWQQLLGQHRLQTPQGSVTAKKVLIATNGYTPKDFHPLLNGRILPVLSSILVTRPLTEAERKACGFRGQPIVMDTRSLKYYYRLLPDGRLLFGGRGAIQGRHADKPRYTKALLSALQRSFPALAGIAVDYQWSGWVAVSLDDLPHLHQAPKDSRYAGVSYAAGYCGSGLSFSALAGQRLAELAMGQSIPDLPCYRQPLRRFPMARWRRLGQWLYYQWGRWQDQRH</sequence>
<evidence type="ECO:0000259" key="2">
    <source>
        <dbReference type="Pfam" id="PF01266"/>
    </source>
</evidence>
<dbReference type="EMBL" id="JAUZVY010000001">
    <property type="protein sequence ID" value="MDP4527702.1"/>
    <property type="molecule type" value="Genomic_DNA"/>
</dbReference>
<keyword evidence="1 3" id="KW-0560">Oxidoreductase</keyword>
<name>A0ABT9GL61_9GAMM</name>
<dbReference type="Gene3D" id="3.50.50.60">
    <property type="entry name" value="FAD/NAD(P)-binding domain"/>
    <property type="match status" value="1"/>
</dbReference>
<dbReference type="PANTHER" id="PTHR13847:SF281">
    <property type="entry name" value="FAD DEPENDENT OXIDOREDUCTASE DOMAIN-CONTAINING PROTEIN"/>
    <property type="match status" value="1"/>
</dbReference>
<dbReference type="EC" id="1.-.-.-" evidence="3"/>
<comment type="caution">
    <text evidence="3">The sequence shown here is derived from an EMBL/GenBank/DDBJ whole genome shotgun (WGS) entry which is preliminary data.</text>
</comment>
<evidence type="ECO:0000313" key="4">
    <source>
        <dbReference type="Proteomes" id="UP001236258"/>
    </source>
</evidence>
<evidence type="ECO:0000256" key="1">
    <source>
        <dbReference type="ARBA" id="ARBA00023002"/>
    </source>
</evidence>
<dbReference type="InterPro" id="IPR036188">
    <property type="entry name" value="FAD/NAD-bd_sf"/>
</dbReference>
<dbReference type="Gene3D" id="3.30.9.10">
    <property type="entry name" value="D-Amino Acid Oxidase, subunit A, domain 2"/>
    <property type="match status" value="1"/>
</dbReference>
<feature type="domain" description="FAD dependent oxidoreductase" evidence="2">
    <location>
        <begin position="41"/>
        <end position="406"/>
    </location>
</feature>
<reference evidence="3 4" key="1">
    <citation type="submission" date="2023-08" db="EMBL/GenBank/DDBJ databases">
        <authorList>
            <person name="Joshi A."/>
            <person name="Thite S."/>
        </authorList>
    </citation>
    <scope>NUCLEOTIDE SEQUENCE [LARGE SCALE GENOMIC DNA]</scope>
    <source>
        <strain evidence="3 4">1E1</strain>
    </source>
</reference>